<dbReference type="KEGG" id="cre:CHLRE_03g146667v5"/>
<dbReference type="PaxDb" id="3055-EDP01377"/>
<feature type="transmembrane region" description="Helical" evidence="2">
    <location>
        <begin position="244"/>
        <end position="265"/>
    </location>
</feature>
<name>A0A2K3DVG6_CHLRE</name>
<evidence type="ECO:0000313" key="4">
    <source>
        <dbReference type="Proteomes" id="UP000006906"/>
    </source>
</evidence>
<keyword evidence="2" id="KW-0812">Transmembrane</keyword>
<dbReference type="PANTHER" id="PTHR34548:SF2">
    <property type="entry name" value="PROTEIN TIC 21, CHLOROPLASTIC"/>
    <property type="match status" value="1"/>
</dbReference>
<evidence type="ECO:0000256" key="2">
    <source>
        <dbReference type="SAM" id="Phobius"/>
    </source>
</evidence>
<organism evidence="3 4">
    <name type="scientific">Chlamydomonas reinhardtii</name>
    <name type="common">Chlamydomonas smithii</name>
    <dbReference type="NCBI Taxonomy" id="3055"/>
    <lineage>
        <taxon>Eukaryota</taxon>
        <taxon>Viridiplantae</taxon>
        <taxon>Chlorophyta</taxon>
        <taxon>core chlorophytes</taxon>
        <taxon>Chlorophyceae</taxon>
        <taxon>CS clade</taxon>
        <taxon>Chlamydomonadales</taxon>
        <taxon>Chlamydomonadaceae</taxon>
        <taxon>Chlamydomonas</taxon>
    </lineage>
</organism>
<dbReference type="PANTHER" id="PTHR34548">
    <property type="entry name" value="PROTEIN TIC 21, CHLOROPLASTIC"/>
    <property type="match status" value="1"/>
</dbReference>
<dbReference type="InParanoid" id="A0A2K3DVG6"/>
<dbReference type="OrthoDB" id="10425105at2759"/>
<keyword evidence="2" id="KW-0472">Membrane</keyword>
<dbReference type="EMBL" id="CM008964">
    <property type="protein sequence ID" value="PNW84531.1"/>
    <property type="molecule type" value="Genomic_DNA"/>
</dbReference>
<protein>
    <submittedName>
        <fullName evidence="3">Uncharacterized protein</fullName>
    </submittedName>
</protein>
<dbReference type="Gramene" id="PNW84531">
    <property type="protein sequence ID" value="PNW84531"/>
    <property type="gene ID" value="CHLRE_03g146667v5"/>
</dbReference>
<feature type="transmembrane region" description="Helical" evidence="2">
    <location>
        <begin position="202"/>
        <end position="224"/>
    </location>
</feature>
<dbReference type="AlphaFoldDB" id="A0A2K3DVG6"/>
<feature type="transmembrane region" description="Helical" evidence="2">
    <location>
        <begin position="151"/>
        <end position="172"/>
    </location>
</feature>
<dbReference type="GO" id="GO:0045037">
    <property type="term" value="P:protein import into chloroplast stroma"/>
    <property type="evidence" value="ECO:0000318"/>
    <property type="project" value="GO_Central"/>
</dbReference>
<dbReference type="ExpressionAtlas" id="A0A2K3DVG6">
    <property type="expression patterns" value="baseline"/>
</dbReference>
<dbReference type="Proteomes" id="UP000006906">
    <property type="component" value="Chromosome 3"/>
</dbReference>
<gene>
    <name evidence="3" type="ORF">CHLRE_03g146667v5</name>
</gene>
<keyword evidence="2" id="KW-1133">Transmembrane helix</keyword>
<dbReference type="GO" id="GO:0022857">
    <property type="term" value="F:transmembrane transporter activity"/>
    <property type="evidence" value="ECO:0000318"/>
    <property type="project" value="GO_Central"/>
</dbReference>
<feature type="compositionally biased region" description="Basic and acidic residues" evidence="1">
    <location>
        <begin position="87"/>
        <end position="99"/>
    </location>
</feature>
<evidence type="ECO:0000256" key="1">
    <source>
        <dbReference type="SAM" id="MobiDB-lite"/>
    </source>
</evidence>
<keyword evidence="4" id="KW-1185">Reference proteome</keyword>
<feature type="region of interest" description="Disordered" evidence="1">
    <location>
        <begin position="74"/>
        <end position="99"/>
    </location>
</feature>
<dbReference type="GO" id="GO:0031897">
    <property type="term" value="C:Tic complex"/>
    <property type="evidence" value="ECO:0000318"/>
    <property type="project" value="GO_Central"/>
</dbReference>
<feature type="transmembrane region" description="Helical" evidence="2">
    <location>
        <begin position="116"/>
        <end position="139"/>
    </location>
</feature>
<reference evidence="3 4" key="1">
    <citation type="journal article" date="2007" name="Science">
        <title>The Chlamydomonas genome reveals the evolution of key animal and plant functions.</title>
        <authorList>
            <person name="Merchant S.S."/>
            <person name="Prochnik S.E."/>
            <person name="Vallon O."/>
            <person name="Harris E.H."/>
            <person name="Karpowicz S.J."/>
            <person name="Witman G.B."/>
            <person name="Terry A."/>
            <person name="Salamov A."/>
            <person name="Fritz-Laylin L.K."/>
            <person name="Marechal-Drouard L."/>
            <person name="Marshall W.F."/>
            <person name="Qu L.H."/>
            <person name="Nelson D.R."/>
            <person name="Sanderfoot A.A."/>
            <person name="Spalding M.H."/>
            <person name="Kapitonov V.V."/>
            <person name="Ren Q."/>
            <person name="Ferris P."/>
            <person name="Lindquist E."/>
            <person name="Shapiro H."/>
            <person name="Lucas S.M."/>
            <person name="Grimwood J."/>
            <person name="Schmutz J."/>
            <person name="Cardol P."/>
            <person name="Cerutti H."/>
            <person name="Chanfreau G."/>
            <person name="Chen C.L."/>
            <person name="Cognat V."/>
            <person name="Croft M.T."/>
            <person name="Dent R."/>
            <person name="Dutcher S."/>
            <person name="Fernandez E."/>
            <person name="Fukuzawa H."/>
            <person name="Gonzalez-Ballester D."/>
            <person name="Gonzalez-Halphen D."/>
            <person name="Hallmann A."/>
            <person name="Hanikenne M."/>
            <person name="Hippler M."/>
            <person name="Inwood W."/>
            <person name="Jabbari K."/>
            <person name="Kalanon M."/>
            <person name="Kuras R."/>
            <person name="Lefebvre P.A."/>
            <person name="Lemaire S.D."/>
            <person name="Lobanov A.V."/>
            <person name="Lohr M."/>
            <person name="Manuell A."/>
            <person name="Meier I."/>
            <person name="Mets L."/>
            <person name="Mittag M."/>
            <person name="Mittelmeier T."/>
            <person name="Moroney J.V."/>
            <person name="Moseley J."/>
            <person name="Napoli C."/>
            <person name="Nedelcu A.M."/>
            <person name="Niyogi K."/>
            <person name="Novoselov S.V."/>
            <person name="Paulsen I.T."/>
            <person name="Pazour G."/>
            <person name="Purton S."/>
            <person name="Ral J.P."/>
            <person name="Riano-Pachon D.M."/>
            <person name="Riekhof W."/>
            <person name="Rymarquis L."/>
            <person name="Schroda M."/>
            <person name="Stern D."/>
            <person name="Umen J."/>
            <person name="Willows R."/>
            <person name="Wilson N."/>
            <person name="Zimmer S.L."/>
            <person name="Allmer J."/>
            <person name="Balk J."/>
            <person name="Bisova K."/>
            <person name="Chen C.J."/>
            <person name="Elias M."/>
            <person name="Gendler K."/>
            <person name="Hauser C."/>
            <person name="Lamb M.R."/>
            <person name="Ledford H."/>
            <person name="Long J.C."/>
            <person name="Minagawa J."/>
            <person name="Page M.D."/>
            <person name="Pan J."/>
            <person name="Pootakham W."/>
            <person name="Roje S."/>
            <person name="Rose A."/>
            <person name="Stahlberg E."/>
            <person name="Terauchi A.M."/>
            <person name="Yang P."/>
            <person name="Ball S."/>
            <person name="Bowler C."/>
            <person name="Dieckmann C.L."/>
            <person name="Gladyshev V.N."/>
            <person name="Green P."/>
            <person name="Jorgensen R."/>
            <person name="Mayfield S."/>
            <person name="Mueller-Roeber B."/>
            <person name="Rajamani S."/>
            <person name="Sayre R.T."/>
            <person name="Brokstein P."/>
            <person name="Dubchak I."/>
            <person name="Goodstein D."/>
            <person name="Hornick L."/>
            <person name="Huang Y.W."/>
            <person name="Jhaveri J."/>
            <person name="Luo Y."/>
            <person name="Martinez D."/>
            <person name="Ngau W.C."/>
            <person name="Otillar B."/>
            <person name="Poliakov A."/>
            <person name="Porter A."/>
            <person name="Szajkowski L."/>
            <person name="Werner G."/>
            <person name="Zhou K."/>
            <person name="Grigoriev I.V."/>
            <person name="Rokhsar D.S."/>
            <person name="Grossman A.R."/>
        </authorList>
    </citation>
    <scope>NUCLEOTIDE SEQUENCE [LARGE SCALE GENOMIC DNA]</scope>
    <source>
        <strain evidence="4">CC-503</strain>
    </source>
</reference>
<evidence type="ECO:0000313" key="3">
    <source>
        <dbReference type="EMBL" id="PNW84531.1"/>
    </source>
</evidence>
<dbReference type="InterPro" id="IPR022051">
    <property type="entry name" value="DUF3611"/>
</dbReference>
<sequence>MSAFVLGSLATASRPIVGGTSPKPRHGCGLPVALTTVHSRMVGGTLVSLSMPPPAVSPGGANVRSVLMAAAMGSPTSSSNPQLPRLIHTEDPSVPVDPKHPELVKLRSEGGRMHRACLLGCGGQALLGLAAGGSMAVSLMAGGSVAPTAQLLALGVCTAVGLALGALSLGVYGRLFLGASRDLEAGVVVPPSLISGNMVRCMAWNVAGAAVCALGLQLAVSGGLMTVPFSPAATANALVALDHMAVQAASLMLLSHLSSLAYLNLMFKYIRAARYPSGGLALGSYDGISPH</sequence>
<accession>A0A2K3DVG6</accession>
<dbReference type="STRING" id="3055.A0A2K3DVG6"/>
<dbReference type="GeneID" id="5721210"/>
<proteinExistence type="predicted"/>
<dbReference type="RefSeq" id="XP_042925592.1">
    <property type="nucleotide sequence ID" value="XM_043060463.1"/>
</dbReference>